<accession>A0A0V1BX04</accession>
<feature type="domain" description="RAP" evidence="2">
    <location>
        <begin position="532"/>
        <end position="589"/>
    </location>
</feature>
<dbReference type="Pfam" id="PF14680">
    <property type="entry name" value="FANCI_HD2"/>
    <property type="match status" value="1"/>
</dbReference>
<protein>
    <submittedName>
        <fullName evidence="3">Fanconi anemia group I-like protein</fullName>
    </submittedName>
</protein>
<proteinExistence type="predicted"/>
<dbReference type="Proteomes" id="UP000054776">
    <property type="component" value="Unassembled WGS sequence"/>
</dbReference>
<evidence type="ECO:0000313" key="4">
    <source>
        <dbReference type="Proteomes" id="UP000054776"/>
    </source>
</evidence>
<sequence>MFAGKLFHRLLYTKMSLGKLRCAICYRKCISISALLENHGAAQTDVNKQNACVLPHWVNTQNSMKIYEAKSMNELWEIFDEKELSSGELVSFLNCLCKLSINGTATDEFKHRSDVICQKIFNRLNQFKSGDFIIIFRCLLKLNVSPEHKIIQILEQQLLRCLHLLSVSSLISLVCFHFPFATSDESKIFQRELEMALFDKIDSITSFSSLLELWTFYGTDYNWKTALQCKMLKLTGEASLDELLKMLLHLADRSIRIPKVVDSNLLRIYNLQKENGLNLNQAISVLNSMMKLNYFKLDLVNAACDVLKDNILNLDNVNSINEIAYIFGSMKLRDESILNLLCEWFTTRLNSLAVSDLFQLVITLAQCNFENSICNKISNYLENADGRNSNAWLNVVWSLSIQRNLSSKLASTVLNSSFTSKFKDDLLATMKLVNVKSAVQLEVDDYAGPEFKFDLPESCRYEMIMNRQKIDMAQILFDALNNLVPLHKYVKYQFIHQLGYAVVAELRYDLKNGIISLEDWKRSEDVCKKVLLILLDQRDFTKISSKLIGRRAMMIRHFKLSGYSIATIHWSKFGQLKNKFDRIKFLNNFSVQKYLKSKLTKLIKLRNFLTKATCVIFLEKFLHLYCISLVNKLIYEIMSEEKFQLLKQPWLLNSVNISHLMPVMLEEEIAKAVELTMVERPECLSRLCSLLNTVVSYVSELNCLGDSEKFRALILWLVKRMKDGQLPDVALSSIYIVLLNELSNLEICYVVAMTSRHMEHFQRGNFVENKWAFLLPKFFSIIAAATEIDAGDGSRLPGKELKTRLLQQFVNLNLPTSRRLLLLTVLKEVEMTPSEKVHIFKPFFDHLNELNLDEIECYVNGLLHLLVMESKNVYFGQLMEFLCSFPNRAKYLSQGTESVQKVQSNVILNITHAVRQYQSFGKHVINTLKMKTNVGISEFYILLPLCLTRIHRYHQTVCLELLKMGIFDFLKKKHATFTSAWLRSVIPENDKLKKVMDSLISSDLNDREYVVHGLSELGFLLLDSVNLKESGTLEKSTKNVLQNEQIALAKHLIIGNFKRHNFIRRAIIEKIIDAVMLQSSSCLYLLDVFCILIKISPMTVLESEETIIKSFSVLPVLSTESGLRYMKSLIPIIELKPAMRNSLFIALRNAIFSKDLLARKTAVNGFLLFLNQKDLINAFSSSQMSNSSQPFPTYSSQTLPTSSCAASGRISVATIFLEMISCLRRALSLQSELRRMLYIGLCKVAGNQKVLQEPVLDMLQKQFENYLSDPSKSGPPLCLEFCISSSKNGVTLVEPLGVLIASINLCLGAVQADDTGNDSEISSQYHLDFEMIDSMKKRMNTICQYMMSADLEDFNLDKSVSFSTEEIVGQRTISMAFQFLSVLEALIDFIIMDFNFNSADSAISILKLYGLHCKMSELLKENLNLKRHKRKLSDEDANSLADAHGRKGKLLSNHECCIRLSSFAVLLSHLLTDLESDHEISLNPMREREDFMTFLFNAVKSKLANVQIQEFNKRKDSVSVCKLARLFLMFFRQGNNVAAEVKKHPSLVFSSLEAFSLCIDVIDNYSTSAESFAKSLSLMVSDFDASLHWNSLHHLDQIYRYCVTFTKMLRRNLNTSTDDKKDSENKVEKASAFIIRTIEKFLAYLPRDCSFYEKVFKHIWQICEEQIDSKQNYQIFTHIDVSVVLSVEPYVARLVWNLALSMFKEVEAKPTSLIHIAEQLHCIFGDIADGHITDESEYRYSSINARTASTVLGALLNIEDLFLEDVIYAIGHAKALRFAGAAGSAADSREANLKLVETSACEFLGLLLLVWHELVQSRIPVKMIDSVIKGLEKMFKVLHLFAKYHVTMVLKKYSTPNELFQQLTKRSGTHLIPYVYKMISYAQEESNSSGGKSRTSGAKAKVKIIREMRSVSKLIFALENYEQCLIDLGNRCNVNYMRTIKPSVNRDFKIDVNRARAAIRDEHEEDQQQDELENVVVKKSRKG</sequence>
<comment type="caution">
    <text evidence="3">The sequence shown here is derived from an EMBL/GenBank/DDBJ whole genome shotgun (WGS) entry which is preliminary data.</text>
</comment>
<feature type="compositionally biased region" description="Acidic residues" evidence="1">
    <location>
        <begin position="1963"/>
        <end position="1973"/>
    </location>
</feature>
<dbReference type="Pfam" id="PF14678">
    <property type="entry name" value="FANCI_S4"/>
    <property type="match status" value="1"/>
</dbReference>
<dbReference type="InterPro" id="IPR026171">
    <property type="entry name" value="FANCI"/>
</dbReference>
<dbReference type="InterPro" id="IPR013584">
    <property type="entry name" value="RAP"/>
</dbReference>
<dbReference type="GO" id="GO:0070182">
    <property type="term" value="F:DNA polymerase binding"/>
    <property type="evidence" value="ECO:0007669"/>
    <property type="project" value="TreeGrafter"/>
</dbReference>
<dbReference type="EMBL" id="JYDH01000008">
    <property type="protein sequence ID" value="KRY41276.1"/>
    <property type="molecule type" value="Genomic_DNA"/>
</dbReference>
<dbReference type="STRING" id="6334.A0A0V1BX04"/>
<dbReference type="InterPro" id="IPR029314">
    <property type="entry name" value="FANCI_S4"/>
</dbReference>
<dbReference type="SMART" id="SM00952">
    <property type="entry name" value="RAP"/>
    <property type="match status" value="1"/>
</dbReference>
<dbReference type="PANTHER" id="PTHR21818">
    <property type="entry name" value="BC025462 PROTEIN"/>
    <property type="match status" value="1"/>
</dbReference>
<dbReference type="InParanoid" id="A0A0V1BX04"/>
<dbReference type="Pfam" id="PF14676">
    <property type="entry name" value="FANCI_S2"/>
    <property type="match status" value="1"/>
</dbReference>
<dbReference type="GO" id="GO:0006281">
    <property type="term" value="P:DNA repair"/>
    <property type="evidence" value="ECO:0007669"/>
    <property type="project" value="InterPro"/>
</dbReference>
<dbReference type="PANTHER" id="PTHR21818:SF0">
    <property type="entry name" value="FANCONI ANEMIA GROUP I PROTEIN"/>
    <property type="match status" value="1"/>
</dbReference>
<dbReference type="InterPro" id="IPR029310">
    <property type="entry name" value="FANCI_HD1"/>
</dbReference>
<gene>
    <name evidence="3" type="primary">Txndc11</name>
    <name evidence="3" type="ORF">T01_8122</name>
</gene>
<dbReference type="InterPro" id="IPR029315">
    <property type="entry name" value="FANCI_S2"/>
</dbReference>
<organism evidence="3 4">
    <name type="scientific">Trichinella spiralis</name>
    <name type="common">Trichina worm</name>
    <dbReference type="NCBI Taxonomy" id="6334"/>
    <lineage>
        <taxon>Eukaryota</taxon>
        <taxon>Metazoa</taxon>
        <taxon>Ecdysozoa</taxon>
        <taxon>Nematoda</taxon>
        <taxon>Enoplea</taxon>
        <taxon>Dorylaimia</taxon>
        <taxon>Trichinellida</taxon>
        <taxon>Trichinellidae</taxon>
        <taxon>Trichinella</taxon>
    </lineage>
</organism>
<dbReference type="OrthoDB" id="195089at2759"/>
<evidence type="ECO:0000313" key="3">
    <source>
        <dbReference type="EMBL" id="KRY41276.1"/>
    </source>
</evidence>
<evidence type="ECO:0000256" key="1">
    <source>
        <dbReference type="SAM" id="MobiDB-lite"/>
    </source>
</evidence>
<name>A0A0V1BX04_TRISP</name>
<reference evidence="3 4" key="1">
    <citation type="submission" date="2015-01" db="EMBL/GenBank/DDBJ databases">
        <title>Evolution of Trichinella species and genotypes.</title>
        <authorList>
            <person name="Korhonen P.K."/>
            <person name="Edoardo P."/>
            <person name="Giuseppe L.R."/>
            <person name="Gasser R.B."/>
        </authorList>
    </citation>
    <scope>NUCLEOTIDE SEQUENCE [LARGE SCALE GENOMIC DNA]</scope>
    <source>
        <strain evidence="3">ISS3</strain>
    </source>
</reference>
<keyword evidence="4" id="KW-1185">Reference proteome</keyword>
<dbReference type="InterPro" id="IPR029312">
    <property type="entry name" value="FANCI_HD2"/>
</dbReference>
<dbReference type="Pfam" id="PF14675">
    <property type="entry name" value="FANCI_S1"/>
    <property type="match status" value="1"/>
</dbReference>
<evidence type="ECO:0000259" key="2">
    <source>
        <dbReference type="SMART" id="SM00952"/>
    </source>
</evidence>
<dbReference type="Pfam" id="PF14679">
    <property type="entry name" value="FANCI_HD1"/>
    <property type="match status" value="1"/>
</dbReference>
<dbReference type="InterPro" id="IPR029308">
    <property type="entry name" value="FANCI_S1"/>
</dbReference>
<feature type="region of interest" description="Disordered" evidence="1">
    <location>
        <begin position="1961"/>
        <end position="1983"/>
    </location>
</feature>